<reference evidence="1 2" key="1">
    <citation type="submission" date="2016-05" db="EMBL/GenBank/DDBJ databases">
        <title>Single-cell genome of chain-forming Candidatus Thiomargarita nelsonii and comparison to other large sulfur-oxidizing bacteria.</title>
        <authorList>
            <person name="Winkel M."/>
            <person name="Salman V."/>
            <person name="Woyke T."/>
            <person name="Schulz-Vogt H."/>
            <person name="Richter M."/>
            <person name="Flood B."/>
            <person name="Bailey J."/>
            <person name="Amann R."/>
            <person name="Mussmann M."/>
        </authorList>
    </citation>
    <scope>NUCLEOTIDE SEQUENCE [LARGE SCALE GENOMIC DNA]</scope>
    <source>
        <strain evidence="1 2">THI036</strain>
    </source>
</reference>
<comment type="caution">
    <text evidence="1">The sequence shown here is derived from an EMBL/GenBank/DDBJ whole genome shotgun (WGS) entry which is preliminary data.</text>
</comment>
<name>A0A176S2L7_9GAMM</name>
<organism evidence="1 2">
    <name type="scientific">Candidatus Thiomargarita nelsonii</name>
    <dbReference type="NCBI Taxonomy" id="1003181"/>
    <lineage>
        <taxon>Bacteria</taxon>
        <taxon>Pseudomonadati</taxon>
        <taxon>Pseudomonadota</taxon>
        <taxon>Gammaproteobacteria</taxon>
        <taxon>Thiotrichales</taxon>
        <taxon>Thiotrichaceae</taxon>
        <taxon>Thiomargarita</taxon>
    </lineage>
</organism>
<gene>
    <name evidence="1" type="ORF">THIOM_001944</name>
</gene>
<dbReference type="Proteomes" id="UP000076962">
    <property type="component" value="Unassembled WGS sequence"/>
</dbReference>
<proteinExistence type="predicted"/>
<keyword evidence="2" id="KW-1185">Reference proteome</keyword>
<dbReference type="EMBL" id="LUTY01001067">
    <property type="protein sequence ID" value="OAD22260.1"/>
    <property type="molecule type" value="Genomic_DNA"/>
</dbReference>
<dbReference type="AlphaFoldDB" id="A0A176S2L7"/>
<accession>A0A176S2L7</accession>
<evidence type="ECO:0000313" key="2">
    <source>
        <dbReference type="Proteomes" id="UP000076962"/>
    </source>
</evidence>
<sequence length="50" mass="5803">MVQNLSGTNKADKIIQLISNGKKRDVKMAIRYNNHFDIISWKMRQELVVG</sequence>
<protein>
    <submittedName>
        <fullName evidence="1">Uncharacterized protein</fullName>
    </submittedName>
</protein>
<evidence type="ECO:0000313" key="1">
    <source>
        <dbReference type="EMBL" id="OAD22260.1"/>
    </source>
</evidence>